<keyword evidence="2" id="KW-1185">Reference proteome</keyword>
<reference evidence="1" key="1">
    <citation type="journal article" date="2021" name="Cell">
        <title>Tracing the genetic footprints of vertebrate landing in non-teleost ray-finned fishes.</title>
        <authorList>
            <person name="Bi X."/>
            <person name="Wang K."/>
            <person name="Yang L."/>
            <person name="Pan H."/>
            <person name="Jiang H."/>
            <person name="Wei Q."/>
            <person name="Fang M."/>
            <person name="Yu H."/>
            <person name="Zhu C."/>
            <person name="Cai Y."/>
            <person name="He Y."/>
            <person name="Gan X."/>
            <person name="Zeng H."/>
            <person name="Yu D."/>
            <person name="Zhu Y."/>
            <person name="Jiang H."/>
            <person name="Qiu Q."/>
            <person name="Yang H."/>
            <person name="Zhang Y.E."/>
            <person name="Wang W."/>
            <person name="Zhu M."/>
            <person name="He S."/>
            <person name="Zhang G."/>
        </authorList>
    </citation>
    <scope>NUCLEOTIDE SEQUENCE</scope>
    <source>
        <strain evidence="1">Pddl_001</strain>
    </source>
</reference>
<feature type="non-terminal residue" evidence="1">
    <location>
        <position position="83"/>
    </location>
</feature>
<accession>A0ABS2XFJ6</accession>
<evidence type="ECO:0000313" key="1">
    <source>
        <dbReference type="EMBL" id="MBN3273031.1"/>
    </source>
</evidence>
<protein>
    <submittedName>
        <fullName evidence="1">PKHH2 protein</fullName>
    </submittedName>
</protein>
<sequence>MAEGLEAASPVDWKERCTTLETQLLKFRIQASKIRELLAEKFTVSARKTVLFSYTKYGPQGMDITSDRGMVKGLLLYVLTGST</sequence>
<name>A0ABS2XFJ6_POLSP</name>
<dbReference type="EMBL" id="JAAWVQ010026903">
    <property type="protein sequence ID" value="MBN3273031.1"/>
    <property type="molecule type" value="Genomic_DNA"/>
</dbReference>
<feature type="non-terminal residue" evidence="1">
    <location>
        <position position="1"/>
    </location>
</feature>
<organism evidence="1 2">
    <name type="scientific">Polyodon spathula</name>
    <name type="common">North American paddlefish</name>
    <name type="synonym">Squalus spathula</name>
    <dbReference type="NCBI Taxonomy" id="7913"/>
    <lineage>
        <taxon>Eukaryota</taxon>
        <taxon>Metazoa</taxon>
        <taxon>Chordata</taxon>
        <taxon>Craniata</taxon>
        <taxon>Vertebrata</taxon>
        <taxon>Euteleostomi</taxon>
        <taxon>Actinopterygii</taxon>
        <taxon>Chondrostei</taxon>
        <taxon>Acipenseriformes</taxon>
        <taxon>Polyodontidae</taxon>
        <taxon>Polyodon</taxon>
    </lineage>
</organism>
<evidence type="ECO:0000313" key="2">
    <source>
        <dbReference type="Proteomes" id="UP001166093"/>
    </source>
</evidence>
<proteinExistence type="predicted"/>
<gene>
    <name evidence="1" type="primary">Plekhh2</name>
    <name evidence="1" type="ORF">GTO93_0000918</name>
</gene>
<comment type="caution">
    <text evidence="1">The sequence shown here is derived from an EMBL/GenBank/DDBJ whole genome shotgun (WGS) entry which is preliminary data.</text>
</comment>
<dbReference type="Proteomes" id="UP001166093">
    <property type="component" value="Unassembled WGS sequence"/>
</dbReference>